<dbReference type="PANTHER" id="PTHR43806:SF11">
    <property type="entry name" value="CEREVISIN-RELATED"/>
    <property type="match status" value="1"/>
</dbReference>
<dbReference type="AlphaFoldDB" id="G9NQZ4"/>
<name>G9NQZ4_HYPAI</name>
<sequence length="999" mass="114136">MSPEDTHLCATIEWRILSKLLRYDLARYCNFTHNAPKSRTIQDALADLDSELPEIFRAIQLETLLETKDEALDEVAYYGSSNVTDGEDSFLQPPTRRLAITYSRRVYNILKELCSFLEERVNPALIVPKDGDDNGAYQKLQLFLDRIEKMDSFTKNPNSTPDFDFQSTPFLSVVSKSRAMKPTSTSESHTNEVLEQQMLQEIKDLRATLLRLDTLYNEIRVPRKIDKISIHYGLHNGLNEGMTDSLSSFNMLRKYQQRTATARRVICDSFNKCSQEEKGRQHEAFFQLPSWEMMSDYYSPQEELPQLFFIRCSETRSEGSDWCHTRMYPFPTDGTNQCRRRPLCLAMRSATSSKSDLDVYAPAHPESNGSDNVTIHTPIQLRHSRRYDKSIPGGGSSLRDLAKIGYFFWTENMDFAERTGGEDKILDIGQRTALAKRLVVSLMLSVHSDRTIDVWCPKYIRFLHPRDTELTPMIPVYESRGSQISWGSKLPKILDQLRLEDGDYDQTLPISFYDLAKSLVLIADGSLLERHEIRNASKYNESCVELRKLIRARIQGIQNTSRENNAPDILPFLNAANNCLYFHERYPTYLDEEPSGDEKEAAFRFVFEQVLTVVDERLRLENQVQPSPVIPTVALFDGTTCLTVKNFETERFMAFLESFPESYSRLPPSHADIATRRVRIALIDTGVDFAHPGIMNAKCKGRMKEDWCLRFSDGKVDKDIMDEVDSLHGSNCASLIHKAAPEADIYVAKVFKGTTLEIKEIAQISKAIDYAMKEWNVDIISMSFGLTPPDARQDGNTQLEESDLKEYEEIINGIIKSINNAITSSRLVFAAVSNDGKNRRRTFPTNYPSVFGVYASDGLGAVSRMNPSSQEDDINIMTLGIDVKVFERRQVDKNGVSSFIREPKHRSGTSFATAIAAGIAGTVLDIADRGKEMEEQTRKRLRNYGGMRRVFTELLPRDEDNHCYLTPWHLLGRSWEADQSKQRLQVEKVNRILKYYVEV</sequence>
<dbReference type="STRING" id="452589.G9NQZ4"/>
<dbReference type="Pfam" id="PF24476">
    <property type="entry name" value="DUF7580"/>
    <property type="match status" value="1"/>
</dbReference>
<dbReference type="PANTHER" id="PTHR43806">
    <property type="entry name" value="PEPTIDASE S8"/>
    <property type="match status" value="1"/>
</dbReference>
<dbReference type="InterPro" id="IPR056002">
    <property type="entry name" value="DUF7580"/>
</dbReference>
<dbReference type="Gene3D" id="3.40.50.200">
    <property type="entry name" value="Peptidase S8/S53 domain"/>
    <property type="match status" value="1"/>
</dbReference>
<organism evidence="8 9">
    <name type="scientific">Hypocrea atroviridis (strain ATCC 20476 / IMI 206040)</name>
    <name type="common">Trichoderma atroviride</name>
    <dbReference type="NCBI Taxonomy" id="452589"/>
    <lineage>
        <taxon>Eukaryota</taxon>
        <taxon>Fungi</taxon>
        <taxon>Dikarya</taxon>
        <taxon>Ascomycota</taxon>
        <taxon>Pezizomycotina</taxon>
        <taxon>Sordariomycetes</taxon>
        <taxon>Hypocreomycetidae</taxon>
        <taxon>Hypocreales</taxon>
        <taxon>Hypocreaceae</taxon>
        <taxon>Trichoderma</taxon>
    </lineage>
</organism>
<comment type="similarity">
    <text evidence="1 5">Belongs to the peptidase S8 family.</text>
</comment>
<dbReference type="GeneID" id="25786424"/>
<dbReference type="InterPro" id="IPR000209">
    <property type="entry name" value="Peptidase_S8/S53_dom"/>
</dbReference>
<dbReference type="EMBL" id="ABDG02000021">
    <property type="protein sequence ID" value="EHK46964.1"/>
    <property type="molecule type" value="Genomic_DNA"/>
</dbReference>
<dbReference type="SUPFAM" id="SSF52743">
    <property type="entry name" value="Subtilisin-like"/>
    <property type="match status" value="1"/>
</dbReference>
<dbReference type="Proteomes" id="UP000005426">
    <property type="component" value="Unassembled WGS sequence"/>
</dbReference>
<dbReference type="PROSITE" id="PS00136">
    <property type="entry name" value="SUBTILASE_ASP"/>
    <property type="match status" value="1"/>
</dbReference>
<dbReference type="Pfam" id="PF00082">
    <property type="entry name" value="Peptidase_S8"/>
    <property type="match status" value="1"/>
</dbReference>
<dbReference type="GO" id="GO:0004252">
    <property type="term" value="F:serine-type endopeptidase activity"/>
    <property type="evidence" value="ECO:0007669"/>
    <property type="project" value="UniProtKB-UniRule"/>
</dbReference>
<feature type="active site" description="Charge relay system" evidence="5">
    <location>
        <position position="684"/>
    </location>
</feature>
<protein>
    <submittedName>
        <fullName evidence="8">Uncharacterized protein</fullName>
    </submittedName>
</protein>
<evidence type="ECO:0000313" key="9">
    <source>
        <dbReference type="Proteomes" id="UP000005426"/>
    </source>
</evidence>
<reference evidence="8 9" key="1">
    <citation type="journal article" date="2011" name="Genome Biol.">
        <title>Comparative genome sequence analysis underscores mycoparasitism as the ancestral life style of Trichoderma.</title>
        <authorList>
            <person name="Kubicek C.P."/>
            <person name="Herrera-Estrella A."/>
            <person name="Seidl-Seiboth V."/>
            <person name="Martinez D.A."/>
            <person name="Druzhinina I.S."/>
            <person name="Thon M."/>
            <person name="Zeilinger S."/>
            <person name="Casas-Flores S."/>
            <person name="Horwitz B.A."/>
            <person name="Mukherjee P.K."/>
            <person name="Mukherjee M."/>
            <person name="Kredics L."/>
            <person name="Alcaraz L.D."/>
            <person name="Aerts A."/>
            <person name="Antal Z."/>
            <person name="Atanasova L."/>
            <person name="Cervantes-Badillo M.G."/>
            <person name="Challacombe J."/>
            <person name="Chertkov O."/>
            <person name="McCluskey K."/>
            <person name="Coulpier F."/>
            <person name="Deshpande N."/>
            <person name="von Doehren H."/>
            <person name="Ebbole D.J."/>
            <person name="Esquivel-Naranjo E.U."/>
            <person name="Fekete E."/>
            <person name="Flipphi M."/>
            <person name="Glaser F."/>
            <person name="Gomez-Rodriguez E.Y."/>
            <person name="Gruber S."/>
            <person name="Han C."/>
            <person name="Henrissat B."/>
            <person name="Hermosa R."/>
            <person name="Hernandez-Onate M."/>
            <person name="Karaffa L."/>
            <person name="Kosti I."/>
            <person name="Le Crom S."/>
            <person name="Lindquist E."/>
            <person name="Lucas S."/>
            <person name="Luebeck M."/>
            <person name="Luebeck P.S."/>
            <person name="Margeot A."/>
            <person name="Metz B."/>
            <person name="Misra M."/>
            <person name="Nevalainen H."/>
            <person name="Omann M."/>
            <person name="Packer N."/>
            <person name="Perrone G."/>
            <person name="Uresti-Rivera E.E."/>
            <person name="Salamov A."/>
            <person name="Schmoll M."/>
            <person name="Seiboth B."/>
            <person name="Shapiro H."/>
            <person name="Sukno S."/>
            <person name="Tamayo-Ramos J.A."/>
            <person name="Tisch D."/>
            <person name="Wiest A."/>
            <person name="Wilkinson H.H."/>
            <person name="Zhang M."/>
            <person name="Coutinho P.M."/>
            <person name="Kenerley C.M."/>
            <person name="Monte E."/>
            <person name="Baker S.E."/>
            <person name="Grigoriev I.V."/>
        </authorList>
    </citation>
    <scope>NUCLEOTIDE SEQUENCE [LARGE SCALE GENOMIC DNA]</scope>
    <source>
        <strain evidence="9">ATCC 20476 / IMI 206040</strain>
    </source>
</reference>
<dbReference type="PRINTS" id="PR00723">
    <property type="entry name" value="SUBTILISIN"/>
</dbReference>
<dbReference type="InterPro" id="IPR036852">
    <property type="entry name" value="Peptidase_S8/S53_dom_sf"/>
</dbReference>
<feature type="active site" description="Charge relay system" evidence="5">
    <location>
        <position position="728"/>
    </location>
</feature>
<evidence type="ECO:0000256" key="5">
    <source>
        <dbReference type="PROSITE-ProRule" id="PRU01240"/>
    </source>
</evidence>
<dbReference type="GO" id="GO:0006508">
    <property type="term" value="P:proteolysis"/>
    <property type="evidence" value="ECO:0007669"/>
    <property type="project" value="UniProtKB-KW"/>
</dbReference>
<evidence type="ECO:0000256" key="1">
    <source>
        <dbReference type="ARBA" id="ARBA00011073"/>
    </source>
</evidence>
<dbReference type="PROSITE" id="PS51892">
    <property type="entry name" value="SUBTILASE"/>
    <property type="match status" value="1"/>
</dbReference>
<dbReference type="InterPro" id="IPR015500">
    <property type="entry name" value="Peptidase_S8_subtilisin-rel"/>
</dbReference>
<evidence type="ECO:0000256" key="3">
    <source>
        <dbReference type="ARBA" id="ARBA00022801"/>
    </source>
</evidence>
<dbReference type="KEGG" id="tatv:25786424"/>
<keyword evidence="9" id="KW-1185">Reference proteome</keyword>
<feature type="active site" description="Charge relay system" evidence="5">
    <location>
        <position position="910"/>
    </location>
</feature>
<gene>
    <name evidence="8" type="ORF">TRIATDRAFT_90991</name>
</gene>
<dbReference type="InterPro" id="IPR050131">
    <property type="entry name" value="Peptidase_S8_subtilisin-like"/>
</dbReference>
<dbReference type="OrthoDB" id="206201at2759"/>
<feature type="domain" description="Peptidase S8/S53" evidence="6">
    <location>
        <begin position="677"/>
        <end position="929"/>
    </location>
</feature>
<keyword evidence="3 5" id="KW-0378">Hydrolase</keyword>
<evidence type="ECO:0000256" key="2">
    <source>
        <dbReference type="ARBA" id="ARBA00022670"/>
    </source>
</evidence>
<keyword evidence="4 5" id="KW-0720">Serine protease</keyword>
<evidence type="ECO:0000259" key="6">
    <source>
        <dbReference type="Pfam" id="PF00082"/>
    </source>
</evidence>
<dbReference type="InterPro" id="IPR023827">
    <property type="entry name" value="Peptidase_S8_Asp-AS"/>
</dbReference>
<accession>G9NQZ4</accession>
<proteinExistence type="inferred from homology"/>
<keyword evidence="2 5" id="KW-0645">Protease</keyword>
<dbReference type="HOGENOM" id="CLU_299968_0_0_1"/>
<evidence type="ECO:0000256" key="4">
    <source>
        <dbReference type="ARBA" id="ARBA00022825"/>
    </source>
</evidence>
<dbReference type="CDD" id="cd00306">
    <property type="entry name" value="Peptidases_S8_S53"/>
    <property type="match status" value="1"/>
</dbReference>
<evidence type="ECO:0000313" key="8">
    <source>
        <dbReference type="EMBL" id="EHK46964.1"/>
    </source>
</evidence>
<evidence type="ECO:0000259" key="7">
    <source>
        <dbReference type="Pfam" id="PF24476"/>
    </source>
</evidence>
<feature type="domain" description="DUF7580" evidence="7">
    <location>
        <begin position="253"/>
        <end position="615"/>
    </location>
</feature>
<comment type="caution">
    <text evidence="8">The sequence shown here is derived from an EMBL/GenBank/DDBJ whole genome shotgun (WGS) entry which is preliminary data.</text>
</comment>